<feature type="transmembrane region" description="Helical" evidence="5">
    <location>
        <begin position="170"/>
        <end position="189"/>
    </location>
</feature>
<dbReference type="PANTHER" id="PTHR37422:SF13">
    <property type="entry name" value="LIPOPOLYSACCHARIDE BIOSYNTHESIS PROTEIN PA4999-RELATED"/>
    <property type="match status" value="1"/>
</dbReference>
<dbReference type="Proteomes" id="UP001208041">
    <property type="component" value="Unassembled WGS sequence"/>
</dbReference>
<dbReference type="RefSeq" id="WP_263953366.1">
    <property type="nucleotide sequence ID" value="NZ_JAOYFC010000002.1"/>
</dbReference>
<name>A0AAE3LRJ1_9RHOB</name>
<keyword evidence="3 5" id="KW-1133">Transmembrane helix</keyword>
<feature type="transmembrane region" description="Helical" evidence="5">
    <location>
        <begin position="28"/>
        <end position="48"/>
    </location>
</feature>
<sequence>MSELYYIALAMFCGALLFSSVINGDSTSGLIGVGQYVFSFVIFPIVLLRRNHREAWIVGLSFLAAIVVICLHGISLIVFEIEVSERFVAVNGRLRGLVERTNELGALLAMTVPLVVVLTRVGWFPKWLAWSILAIIFYTVMLTGSNTGMGSYMFAFLGMMVLGKDAPRNFLVLAVLVAIMVGVVMVFGTEILPEIFQKRVVAGFTAGDIREFGTLDGRLVLTYEAFDLAEEYLFIGMGFDQFRELSSHNAPVHNAYLLFLTEGGVVALFGFLLLLVVIFARSSSVILNTGSLNGGLYLMVTILTYCIVLTALPHVYGRFLIMPWVVAMGITTTIPTDPNRQASKYGKLRFAKAN</sequence>
<dbReference type="GO" id="GO:0016874">
    <property type="term" value="F:ligase activity"/>
    <property type="evidence" value="ECO:0007669"/>
    <property type="project" value="UniProtKB-KW"/>
</dbReference>
<dbReference type="AlphaFoldDB" id="A0AAE3LRJ1"/>
<evidence type="ECO:0000256" key="1">
    <source>
        <dbReference type="ARBA" id="ARBA00004141"/>
    </source>
</evidence>
<organism evidence="7 8">
    <name type="scientific">Halocynthiibacter halioticoli</name>
    <dbReference type="NCBI Taxonomy" id="2986804"/>
    <lineage>
        <taxon>Bacteria</taxon>
        <taxon>Pseudomonadati</taxon>
        <taxon>Pseudomonadota</taxon>
        <taxon>Alphaproteobacteria</taxon>
        <taxon>Rhodobacterales</taxon>
        <taxon>Paracoccaceae</taxon>
        <taxon>Halocynthiibacter</taxon>
    </lineage>
</organism>
<feature type="transmembrane region" description="Helical" evidence="5">
    <location>
        <begin position="5"/>
        <end position="22"/>
    </location>
</feature>
<accession>A0AAE3LRJ1</accession>
<feature type="transmembrane region" description="Helical" evidence="5">
    <location>
        <begin position="55"/>
        <end position="79"/>
    </location>
</feature>
<keyword evidence="7" id="KW-0436">Ligase</keyword>
<keyword evidence="4 5" id="KW-0472">Membrane</keyword>
<gene>
    <name evidence="7" type="ORF">OH136_08025</name>
</gene>
<dbReference type="PANTHER" id="PTHR37422">
    <property type="entry name" value="TEICHURONIC ACID BIOSYNTHESIS PROTEIN TUAE"/>
    <property type="match status" value="1"/>
</dbReference>
<dbReference type="GO" id="GO:0016020">
    <property type="term" value="C:membrane"/>
    <property type="evidence" value="ECO:0007669"/>
    <property type="project" value="UniProtKB-SubCell"/>
</dbReference>
<comment type="caution">
    <text evidence="7">The sequence shown here is derived from an EMBL/GenBank/DDBJ whole genome shotgun (WGS) entry which is preliminary data.</text>
</comment>
<feature type="transmembrane region" description="Helical" evidence="5">
    <location>
        <begin position="135"/>
        <end position="158"/>
    </location>
</feature>
<comment type="subcellular location">
    <subcellularLocation>
        <location evidence="1">Membrane</location>
        <topology evidence="1">Multi-pass membrane protein</topology>
    </subcellularLocation>
</comment>
<protein>
    <submittedName>
        <fullName evidence="7">O-antigen ligase family protein</fullName>
    </submittedName>
</protein>
<dbReference type="EMBL" id="JAOYFC010000002">
    <property type="protein sequence ID" value="MCV6824504.1"/>
    <property type="molecule type" value="Genomic_DNA"/>
</dbReference>
<evidence type="ECO:0000256" key="3">
    <source>
        <dbReference type="ARBA" id="ARBA00022989"/>
    </source>
</evidence>
<evidence type="ECO:0000313" key="7">
    <source>
        <dbReference type="EMBL" id="MCV6824504.1"/>
    </source>
</evidence>
<feature type="transmembrane region" description="Helical" evidence="5">
    <location>
        <begin position="255"/>
        <end position="280"/>
    </location>
</feature>
<feature type="transmembrane region" description="Helical" evidence="5">
    <location>
        <begin position="104"/>
        <end position="123"/>
    </location>
</feature>
<evidence type="ECO:0000256" key="5">
    <source>
        <dbReference type="SAM" id="Phobius"/>
    </source>
</evidence>
<evidence type="ECO:0000259" key="6">
    <source>
        <dbReference type="Pfam" id="PF04932"/>
    </source>
</evidence>
<feature type="domain" description="O-antigen ligase-related" evidence="6">
    <location>
        <begin position="133"/>
        <end position="272"/>
    </location>
</feature>
<dbReference type="Pfam" id="PF04932">
    <property type="entry name" value="Wzy_C"/>
    <property type="match status" value="1"/>
</dbReference>
<feature type="transmembrane region" description="Helical" evidence="5">
    <location>
        <begin position="292"/>
        <end position="312"/>
    </location>
</feature>
<reference evidence="7" key="1">
    <citation type="submission" date="2022-10" db="EMBL/GenBank/DDBJ databases">
        <authorList>
            <person name="Yue Y."/>
        </authorList>
    </citation>
    <scope>NUCLEOTIDE SEQUENCE</scope>
    <source>
        <strain evidence="7">Z654</strain>
    </source>
</reference>
<keyword evidence="2 5" id="KW-0812">Transmembrane</keyword>
<proteinExistence type="predicted"/>
<evidence type="ECO:0000313" key="8">
    <source>
        <dbReference type="Proteomes" id="UP001208041"/>
    </source>
</evidence>
<dbReference type="InterPro" id="IPR051533">
    <property type="entry name" value="WaaL-like"/>
</dbReference>
<dbReference type="InterPro" id="IPR007016">
    <property type="entry name" value="O-antigen_ligase-rel_domated"/>
</dbReference>
<evidence type="ECO:0000256" key="2">
    <source>
        <dbReference type="ARBA" id="ARBA00022692"/>
    </source>
</evidence>
<evidence type="ECO:0000256" key="4">
    <source>
        <dbReference type="ARBA" id="ARBA00023136"/>
    </source>
</evidence>
<keyword evidence="8" id="KW-1185">Reference proteome</keyword>